<gene>
    <name evidence="3" type="ORF">CEURO_LOCUS12369</name>
</gene>
<feature type="compositionally biased region" description="Acidic residues" evidence="1">
    <location>
        <begin position="479"/>
        <end position="492"/>
    </location>
</feature>
<feature type="compositionally biased region" description="Basic and acidic residues" evidence="1">
    <location>
        <begin position="516"/>
        <end position="529"/>
    </location>
</feature>
<dbReference type="Proteomes" id="UP001152484">
    <property type="component" value="Unassembled WGS sequence"/>
</dbReference>
<reference evidence="3" key="1">
    <citation type="submission" date="2022-07" db="EMBL/GenBank/DDBJ databases">
        <authorList>
            <person name="Macas J."/>
            <person name="Novak P."/>
            <person name="Neumann P."/>
        </authorList>
    </citation>
    <scope>NUCLEOTIDE SEQUENCE</scope>
</reference>
<dbReference type="Pfam" id="PF20167">
    <property type="entry name" value="Transposase_32"/>
    <property type="match status" value="1"/>
</dbReference>
<feature type="region of interest" description="Disordered" evidence="1">
    <location>
        <begin position="479"/>
        <end position="544"/>
    </location>
</feature>
<evidence type="ECO:0000313" key="4">
    <source>
        <dbReference type="Proteomes" id="UP001152484"/>
    </source>
</evidence>
<organism evidence="3 4">
    <name type="scientific">Cuscuta europaea</name>
    <name type="common">European dodder</name>
    <dbReference type="NCBI Taxonomy" id="41803"/>
    <lineage>
        <taxon>Eukaryota</taxon>
        <taxon>Viridiplantae</taxon>
        <taxon>Streptophyta</taxon>
        <taxon>Embryophyta</taxon>
        <taxon>Tracheophyta</taxon>
        <taxon>Spermatophyta</taxon>
        <taxon>Magnoliopsida</taxon>
        <taxon>eudicotyledons</taxon>
        <taxon>Gunneridae</taxon>
        <taxon>Pentapetalae</taxon>
        <taxon>asterids</taxon>
        <taxon>lamiids</taxon>
        <taxon>Solanales</taxon>
        <taxon>Convolvulaceae</taxon>
        <taxon>Cuscuteae</taxon>
        <taxon>Cuscuta</taxon>
        <taxon>Cuscuta subgen. Cuscuta</taxon>
    </lineage>
</organism>
<feature type="region of interest" description="Disordered" evidence="1">
    <location>
        <begin position="364"/>
        <end position="384"/>
    </location>
</feature>
<accession>A0A9P1EC35</accession>
<feature type="compositionally biased region" description="Basic and acidic residues" evidence="1">
    <location>
        <begin position="364"/>
        <end position="375"/>
    </location>
</feature>
<keyword evidence="4" id="KW-1185">Reference proteome</keyword>
<evidence type="ECO:0000256" key="1">
    <source>
        <dbReference type="SAM" id="MobiDB-lite"/>
    </source>
</evidence>
<evidence type="ECO:0000313" key="3">
    <source>
        <dbReference type="EMBL" id="CAH9093435.1"/>
    </source>
</evidence>
<sequence length="652" mass="73467">MASLIQIAKSIFTGSILNIPKVLERADNKDLMRELLTKLETTGLLKMATYAYPCFYPEVVAEFYTNSTPGTLKSVVMGFEVEIKEEDIRKLLSLPGEEAPTVEDLNLNEENFKETVFIPRAQHLNTLKVKKKMMVPEYAILLDILYKCVDTRTTALNEVNAQRAKPLTAIISGIPFNWSRYVQNELLKYIKKVHTGKGEDGTLPLLGYGFMIGELLKKKGIVGSIKEETTWRKILYQTSKAGAPQVQKIEDSFISNEPLQITLDRIKTKTAKRIRSGCQAEKSKKPRTATRNLQAEMDEDASSFHPSQEEAVASLLALVNEEAVVTPLAIIQEEEAEMSAASSNASNDSQIPLSILLPSITQRDQQEEHLVRQETEQGTQPEQVTPLVEQAPPSPAVASHHLTPLEQLDEEFTRVKAWRSWKLSRILHQAKTIAHFIEEEDFVVDWLGTDDMADATRLLKINQVYAIKRKHLTAKDAIEDSSDDDLDNDDNNPDNAPKGPPRSTGKHIIHSTSSSSDKELRQALEKSRMETQGGGESSKAPQEQLAATLEQAPQLLDLNSEPQQDVAPTPQPTTLNNIREKILNEGEKDTPTLDEVFMHERRETTKFISNAEVRLHKRLIKMQKHFDQLLEARFAEVHCHIKNNLMIQQVFN</sequence>
<dbReference type="InterPro" id="IPR046796">
    <property type="entry name" value="Transposase_32_dom"/>
</dbReference>
<dbReference type="AlphaFoldDB" id="A0A9P1EC35"/>
<dbReference type="EMBL" id="CAMAPE010000030">
    <property type="protein sequence ID" value="CAH9093435.1"/>
    <property type="molecule type" value="Genomic_DNA"/>
</dbReference>
<dbReference type="OrthoDB" id="1839319at2759"/>
<evidence type="ECO:0000259" key="2">
    <source>
        <dbReference type="Pfam" id="PF20167"/>
    </source>
</evidence>
<name>A0A9P1EC35_CUSEU</name>
<feature type="domain" description="Putative plant transposon protein" evidence="2">
    <location>
        <begin position="44"/>
        <end position="221"/>
    </location>
</feature>
<comment type="caution">
    <text evidence="3">The sequence shown here is derived from an EMBL/GenBank/DDBJ whole genome shotgun (WGS) entry which is preliminary data.</text>
</comment>
<protein>
    <recommendedName>
        <fullName evidence="2">Putative plant transposon protein domain-containing protein</fullName>
    </recommendedName>
</protein>
<proteinExistence type="predicted"/>